<organism evidence="1 2">
    <name type="scientific">Scleroderma citrinum Foug A</name>
    <dbReference type="NCBI Taxonomy" id="1036808"/>
    <lineage>
        <taxon>Eukaryota</taxon>
        <taxon>Fungi</taxon>
        <taxon>Dikarya</taxon>
        <taxon>Basidiomycota</taxon>
        <taxon>Agaricomycotina</taxon>
        <taxon>Agaricomycetes</taxon>
        <taxon>Agaricomycetidae</taxon>
        <taxon>Boletales</taxon>
        <taxon>Sclerodermatineae</taxon>
        <taxon>Sclerodermataceae</taxon>
        <taxon>Scleroderma</taxon>
    </lineage>
</organism>
<accession>A0A0C3D6R4</accession>
<gene>
    <name evidence="1" type="ORF">SCLCIDRAFT_1224170</name>
</gene>
<name>A0A0C3D6R4_9AGAM</name>
<dbReference type="HOGENOM" id="CLU_2051026_0_0_1"/>
<proteinExistence type="predicted"/>
<dbReference type="EMBL" id="KN822241">
    <property type="protein sequence ID" value="KIM51776.1"/>
    <property type="molecule type" value="Genomic_DNA"/>
</dbReference>
<dbReference type="OrthoDB" id="9930022at2759"/>
<reference evidence="2" key="2">
    <citation type="submission" date="2015-01" db="EMBL/GenBank/DDBJ databases">
        <title>Evolutionary Origins and Diversification of the Mycorrhizal Mutualists.</title>
        <authorList>
            <consortium name="DOE Joint Genome Institute"/>
            <consortium name="Mycorrhizal Genomics Consortium"/>
            <person name="Kohler A."/>
            <person name="Kuo A."/>
            <person name="Nagy L.G."/>
            <person name="Floudas D."/>
            <person name="Copeland A."/>
            <person name="Barry K.W."/>
            <person name="Cichocki N."/>
            <person name="Veneault-Fourrey C."/>
            <person name="LaButti K."/>
            <person name="Lindquist E.A."/>
            <person name="Lipzen A."/>
            <person name="Lundell T."/>
            <person name="Morin E."/>
            <person name="Murat C."/>
            <person name="Riley R."/>
            <person name="Ohm R."/>
            <person name="Sun H."/>
            <person name="Tunlid A."/>
            <person name="Henrissat B."/>
            <person name="Grigoriev I.V."/>
            <person name="Hibbett D.S."/>
            <person name="Martin F."/>
        </authorList>
    </citation>
    <scope>NUCLEOTIDE SEQUENCE [LARGE SCALE GENOMIC DNA]</scope>
    <source>
        <strain evidence="2">Foug A</strain>
    </source>
</reference>
<keyword evidence="2" id="KW-1185">Reference proteome</keyword>
<evidence type="ECO:0000313" key="2">
    <source>
        <dbReference type="Proteomes" id="UP000053989"/>
    </source>
</evidence>
<protein>
    <submittedName>
        <fullName evidence="1">Uncharacterized protein</fullName>
    </submittedName>
</protein>
<reference evidence="1 2" key="1">
    <citation type="submission" date="2014-04" db="EMBL/GenBank/DDBJ databases">
        <authorList>
            <consortium name="DOE Joint Genome Institute"/>
            <person name="Kuo A."/>
            <person name="Kohler A."/>
            <person name="Nagy L.G."/>
            <person name="Floudas D."/>
            <person name="Copeland A."/>
            <person name="Barry K.W."/>
            <person name="Cichocki N."/>
            <person name="Veneault-Fourrey C."/>
            <person name="LaButti K."/>
            <person name="Lindquist E.A."/>
            <person name="Lipzen A."/>
            <person name="Lundell T."/>
            <person name="Morin E."/>
            <person name="Murat C."/>
            <person name="Sun H."/>
            <person name="Tunlid A."/>
            <person name="Henrissat B."/>
            <person name="Grigoriev I.V."/>
            <person name="Hibbett D.S."/>
            <person name="Martin F."/>
            <person name="Nordberg H.P."/>
            <person name="Cantor M.N."/>
            <person name="Hua S.X."/>
        </authorList>
    </citation>
    <scope>NUCLEOTIDE SEQUENCE [LARGE SCALE GENOMIC DNA]</scope>
    <source>
        <strain evidence="1 2">Foug A</strain>
    </source>
</reference>
<sequence>MAGVGVTADSRRVFNCKFLCSASDQLQENSELGCQSSEDCGVLFISMLLCLTACRPVKGVDHIVEAGRRNSVEKSIKALRFNGWVHIIDFLSEVHVSKDMTMDNVTEHTLGRQRNPSSVL</sequence>
<evidence type="ECO:0000313" key="1">
    <source>
        <dbReference type="EMBL" id="KIM51776.1"/>
    </source>
</evidence>
<dbReference type="Proteomes" id="UP000053989">
    <property type="component" value="Unassembled WGS sequence"/>
</dbReference>
<dbReference type="AlphaFoldDB" id="A0A0C3D6R4"/>
<dbReference type="InParanoid" id="A0A0C3D6R4"/>